<dbReference type="GO" id="GO:0016887">
    <property type="term" value="F:ATP hydrolysis activity"/>
    <property type="evidence" value="ECO:0007669"/>
    <property type="project" value="InterPro"/>
</dbReference>
<proteinExistence type="predicted"/>
<dbReference type="Gene3D" id="3.40.50.300">
    <property type="entry name" value="P-loop containing nucleotide triphosphate hydrolases"/>
    <property type="match status" value="1"/>
</dbReference>
<name>A0A968KUZ0_9SPIO</name>
<dbReference type="InterPro" id="IPR046454">
    <property type="entry name" value="GpA_endonuclease"/>
</dbReference>
<evidence type="ECO:0000259" key="2">
    <source>
        <dbReference type="Pfam" id="PF20454"/>
    </source>
</evidence>
<feature type="domain" description="Terminase large subunit GpA endonuclease" evidence="2">
    <location>
        <begin position="329"/>
        <end position="629"/>
    </location>
</feature>
<dbReference type="GO" id="GO:0004519">
    <property type="term" value="F:endonuclease activity"/>
    <property type="evidence" value="ECO:0007669"/>
    <property type="project" value="InterPro"/>
</dbReference>
<dbReference type="InterPro" id="IPR027417">
    <property type="entry name" value="P-loop_NTPase"/>
</dbReference>
<dbReference type="Proteomes" id="UP000752013">
    <property type="component" value="Unassembled WGS sequence"/>
</dbReference>
<comment type="caution">
    <text evidence="3">The sequence shown here is derived from an EMBL/GenBank/DDBJ whole genome shotgun (WGS) entry which is preliminary data.</text>
</comment>
<protein>
    <recommendedName>
        <fullName evidence="5">Terminase</fullName>
    </recommendedName>
</protein>
<dbReference type="RefSeq" id="WP_167704576.1">
    <property type="nucleotide sequence ID" value="NZ_CP118172.1"/>
</dbReference>
<accession>A0A968KUZ0</accession>
<reference evidence="3" key="1">
    <citation type="submission" date="2020-03" db="EMBL/GenBank/DDBJ databases">
        <title>Spirochaetal bacteria isolated from arthropods constitute a novel genus Entomospira genus novum within the order Spirochaetales.</title>
        <authorList>
            <person name="Grana-Miraglia L."/>
            <person name="Sikutova S."/>
            <person name="Fingerle V."/>
            <person name="Sing A."/>
            <person name="Castillo-Ramirez S."/>
            <person name="Margos G."/>
            <person name="Rudolf I."/>
        </authorList>
    </citation>
    <scope>NUCLEOTIDE SEQUENCE</scope>
    <source>
        <strain evidence="3">BR208</strain>
    </source>
</reference>
<dbReference type="Pfam" id="PF20454">
    <property type="entry name" value="GpA_nuclease"/>
    <property type="match status" value="1"/>
</dbReference>
<sequence>MAIDEKEYQENFWTLASSVATQVLHKREQPIKPSQWAERKRILSPVQGALPGPWDSDNTPYLREIMDNFAPDSPCREFVVMKATRLGFTSAMINVCGWIIDVHPCATRILIPNENTLKEVMNHQLNEMIISSQLESKIMATDNIKANKKTGNSTFTKSFAYGHIIGMSLNSRAAKSSYAAQIMMVDEFDELRKGQASKDKEHMADDTRTRVRDRTSTFGNRKRIVYQSMPTDADTSEVYKLFLDGDQRYYFVPCPKCGHYQRLRWQDDHGHYCFHYDVDDDGKYIHGTASIICENEECQYRMYEREKYDMLRNGEWRSTTEARDRSLWSYQISALYSNFLSWDEIVDQWILAQGKVDRLKSFVKSILGEPWQDREYSSLWHRLQSVNQGSDVSEHFRFFWSAEELAGIKYITAGIDVQKDYLECQVVGWADYATAYDLHHIQIQASTQELADRPQEDPLSLAFEKLKIMIEQDAWDSPYLGNGSHTVYMTKLFQQKRRPTIILIDSRFRTNLVYSFANYFAKKRKGIYLSQGETRLPQGKVIEAKSAPSAGTKIIRMNTDILKLEIDQAMRDSTFEHVCMHIQRTRTEAYFKGLASEHRIERNGKHYWQKNAGIKRNEILDCWVMARAGIWYLASLIFNKDKAIDWDKMFR</sequence>
<dbReference type="InterPro" id="IPR046453">
    <property type="entry name" value="GpA_ATPase"/>
</dbReference>
<dbReference type="Pfam" id="PF05876">
    <property type="entry name" value="GpA_ATPase"/>
    <property type="match status" value="1"/>
</dbReference>
<dbReference type="AlphaFoldDB" id="A0A968KUZ0"/>
<keyword evidence="4" id="KW-1185">Reference proteome</keyword>
<evidence type="ECO:0000259" key="1">
    <source>
        <dbReference type="Pfam" id="PF05876"/>
    </source>
</evidence>
<gene>
    <name evidence="3" type="ORF">HCT46_07690</name>
</gene>
<organism evidence="3 4">
    <name type="scientific">Entomospira nematocerorum</name>
    <dbReference type="NCBI Taxonomy" id="2719987"/>
    <lineage>
        <taxon>Bacteria</taxon>
        <taxon>Pseudomonadati</taxon>
        <taxon>Spirochaetota</taxon>
        <taxon>Spirochaetia</taxon>
        <taxon>Spirochaetales</taxon>
        <taxon>Spirochaetaceae</taxon>
        <taxon>Entomospira</taxon>
    </lineage>
</organism>
<evidence type="ECO:0000313" key="3">
    <source>
        <dbReference type="EMBL" id="NIZ47794.1"/>
    </source>
</evidence>
<feature type="domain" description="Phage terminase large subunit GpA ATPase" evidence="1">
    <location>
        <begin position="49"/>
        <end position="316"/>
    </location>
</feature>
<evidence type="ECO:0008006" key="5">
    <source>
        <dbReference type="Google" id="ProtNLM"/>
    </source>
</evidence>
<dbReference type="EMBL" id="JAATLK010000005">
    <property type="protein sequence ID" value="NIZ47794.1"/>
    <property type="molecule type" value="Genomic_DNA"/>
</dbReference>
<evidence type="ECO:0000313" key="4">
    <source>
        <dbReference type="Proteomes" id="UP000752013"/>
    </source>
</evidence>